<feature type="domain" description="HTH tetR-type" evidence="3">
    <location>
        <begin position="8"/>
        <end position="68"/>
    </location>
</feature>
<dbReference type="InterPro" id="IPR009057">
    <property type="entry name" value="Homeodomain-like_sf"/>
</dbReference>
<evidence type="ECO:0000256" key="1">
    <source>
        <dbReference type="ARBA" id="ARBA00023125"/>
    </source>
</evidence>
<feature type="DNA-binding region" description="H-T-H motif" evidence="2">
    <location>
        <begin position="31"/>
        <end position="50"/>
    </location>
</feature>
<dbReference type="PANTHER" id="PTHR43479">
    <property type="entry name" value="ACREF/ENVCD OPERON REPRESSOR-RELATED"/>
    <property type="match status" value="1"/>
</dbReference>
<evidence type="ECO:0000256" key="2">
    <source>
        <dbReference type="PROSITE-ProRule" id="PRU00335"/>
    </source>
</evidence>
<evidence type="ECO:0000259" key="3">
    <source>
        <dbReference type="PROSITE" id="PS50977"/>
    </source>
</evidence>
<dbReference type="Proteomes" id="UP001254075">
    <property type="component" value="Unassembled WGS sequence"/>
</dbReference>
<name>A0AAW8W3J5_9LACO</name>
<dbReference type="PANTHER" id="PTHR43479:SF7">
    <property type="entry name" value="TETR-FAMILY TRANSCRIPTIONAL REGULATOR"/>
    <property type="match status" value="1"/>
</dbReference>
<organism evidence="4 5">
    <name type="scientific">Levilactobacillus namurensis</name>
    <dbReference type="NCBI Taxonomy" id="380393"/>
    <lineage>
        <taxon>Bacteria</taxon>
        <taxon>Bacillati</taxon>
        <taxon>Bacillota</taxon>
        <taxon>Bacilli</taxon>
        <taxon>Lactobacillales</taxon>
        <taxon>Lactobacillaceae</taxon>
        <taxon>Levilactobacillus</taxon>
    </lineage>
</organism>
<reference evidence="4" key="1">
    <citation type="submission" date="2023-08" db="EMBL/GenBank/DDBJ databases">
        <authorList>
            <person name="Page C.A."/>
            <person name="Perez-Diaz I.M."/>
        </authorList>
    </citation>
    <scope>NUCLEOTIDE SEQUENCE</scope>
    <source>
        <strain evidence="4">3.8.38</strain>
    </source>
</reference>
<dbReference type="Pfam" id="PF00440">
    <property type="entry name" value="TetR_N"/>
    <property type="match status" value="1"/>
</dbReference>
<sequence length="179" mass="20786">MSEDLRIIKTKQNIERVFLKLLETKDFEQITIKDISQQALIGKSTFYYHYTDKYDLAQKLIHQELINYQQLLTKRLALGLQDHLLVQLHQLSQKLLRLRKIRSSEINVDQLIKQALATALEDQLPATISPLTARLLAGLIFECLLAYEDGSFQQSSSSIQQVITQIKDVFQLIYRPHHP</sequence>
<gene>
    <name evidence="4" type="ORF">RI532_00940</name>
</gene>
<proteinExistence type="predicted"/>
<dbReference type="RefSeq" id="WP_313844294.1">
    <property type="nucleotide sequence ID" value="NZ_JAVLAM010000001.1"/>
</dbReference>
<comment type="caution">
    <text evidence="4">The sequence shown here is derived from an EMBL/GenBank/DDBJ whole genome shotgun (WGS) entry which is preliminary data.</text>
</comment>
<keyword evidence="1 2" id="KW-0238">DNA-binding</keyword>
<dbReference type="GO" id="GO:0003677">
    <property type="term" value="F:DNA binding"/>
    <property type="evidence" value="ECO:0007669"/>
    <property type="project" value="UniProtKB-UniRule"/>
</dbReference>
<evidence type="ECO:0000313" key="5">
    <source>
        <dbReference type="Proteomes" id="UP001254075"/>
    </source>
</evidence>
<dbReference type="InterPro" id="IPR001647">
    <property type="entry name" value="HTH_TetR"/>
</dbReference>
<dbReference type="PROSITE" id="PS50977">
    <property type="entry name" value="HTH_TETR_2"/>
    <property type="match status" value="1"/>
</dbReference>
<dbReference type="InterPro" id="IPR050624">
    <property type="entry name" value="HTH-type_Tx_Regulator"/>
</dbReference>
<accession>A0AAW8W3J5</accession>
<dbReference type="SUPFAM" id="SSF46689">
    <property type="entry name" value="Homeodomain-like"/>
    <property type="match status" value="1"/>
</dbReference>
<dbReference type="AlphaFoldDB" id="A0AAW8W3J5"/>
<dbReference type="EMBL" id="JAVLAM010000001">
    <property type="protein sequence ID" value="MDT7012994.1"/>
    <property type="molecule type" value="Genomic_DNA"/>
</dbReference>
<evidence type="ECO:0000313" key="4">
    <source>
        <dbReference type="EMBL" id="MDT7012994.1"/>
    </source>
</evidence>
<protein>
    <submittedName>
        <fullName evidence="4">TetR family transcriptional regulator</fullName>
    </submittedName>
</protein>
<dbReference type="Gene3D" id="1.10.357.10">
    <property type="entry name" value="Tetracycline Repressor, domain 2"/>
    <property type="match status" value="1"/>
</dbReference>